<sequence>MPQRLTEEETFKVIRESIIVYAVNIANEPDAADEMLTQLADDLGKMITDELLKACKGEPGAKRKKSGRSGWAVWREKKKVAKQDKQ</sequence>
<dbReference type="EMBL" id="CAXAMM010026880">
    <property type="protein sequence ID" value="CAK9059819.1"/>
    <property type="molecule type" value="Genomic_DNA"/>
</dbReference>
<name>A0ABP0N893_9DINO</name>
<feature type="non-terminal residue" evidence="1">
    <location>
        <position position="86"/>
    </location>
</feature>
<gene>
    <name evidence="1" type="ORF">SCF082_LOCUS31618</name>
</gene>
<evidence type="ECO:0000313" key="2">
    <source>
        <dbReference type="Proteomes" id="UP001642464"/>
    </source>
</evidence>
<dbReference type="Proteomes" id="UP001642464">
    <property type="component" value="Unassembled WGS sequence"/>
</dbReference>
<evidence type="ECO:0000313" key="1">
    <source>
        <dbReference type="EMBL" id="CAK9059819.1"/>
    </source>
</evidence>
<proteinExistence type="predicted"/>
<protein>
    <submittedName>
        <fullName evidence="1">Uncharacterized protein</fullName>
    </submittedName>
</protein>
<accession>A0ABP0N893</accession>
<keyword evidence="2" id="KW-1185">Reference proteome</keyword>
<reference evidence="1 2" key="1">
    <citation type="submission" date="2024-02" db="EMBL/GenBank/DDBJ databases">
        <authorList>
            <person name="Chen Y."/>
            <person name="Shah S."/>
            <person name="Dougan E. K."/>
            <person name="Thang M."/>
            <person name="Chan C."/>
        </authorList>
    </citation>
    <scope>NUCLEOTIDE SEQUENCE [LARGE SCALE GENOMIC DNA]</scope>
</reference>
<organism evidence="1 2">
    <name type="scientific">Durusdinium trenchii</name>
    <dbReference type="NCBI Taxonomy" id="1381693"/>
    <lineage>
        <taxon>Eukaryota</taxon>
        <taxon>Sar</taxon>
        <taxon>Alveolata</taxon>
        <taxon>Dinophyceae</taxon>
        <taxon>Suessiales</taxon>
        <taxon>Symbiodiniaceae</taxon>
        <taxon>Durusdinium</taxon>
    </lineage>
</organism>
<comment type="caution">
    <text evidence="1">The sequence shown here is derived from an EMBL/GenBank/DDBJ whole genome shotgun (WGS) entry which is preliminary data.</text>
</comment>